<protein>
    <submittedName>
        <fullName evidence="3">ZM domain-containing protein</fullName>
    </submittedName>
</protein>
<evidence type="ECO:0000313" key="3">
    <source>
        <dbReference type="WBParaSite" id="Pan_g19312.t1"/>
    </source>
</evidence>
<feature type="region of interest" description="Disordered" evidence="1">
    <location>
        <begin position="78"/>
        <end position="174"/>
    </location>
</feature>
<reference evidence="3" key="2">
    <citation type="submission" date="2020-10" db="UniProtKB">
        <authorList>
            <consortium name="WormBaseParasite"/>
        </authorList>
    </citation>
    <scope>IDENTIFICATION</scope>
</reference>
<keyword evidence="2" id="KW-1185">Reference proteome</keyword>
<organism evidence="2 3">
    <name type="scientific">Panagrellus redivivus</name>
    <name type="common">Microworm</name>
    <dbReference type="NCBI Taxonomy" id="6233"/>
    <lineage>
        <taxon>Eukaryota</taxon>
        <taxon>Metazoa</taxon>
        <taxon>Ecdysozoa</taxon>
        <taxon>Nematoda</taxon>
        <taxon>Chromadorea</taxon>
        <taxon>Rhabditida</taxon>
        <taxon>Tylenchina</taxon>
        <taxon>Panagrolaimomorpha</taxon>
        <taxon>Panagrolaimoidea</taxon>
        <taxon>Panagrolaimidae</taxon>
        <taxon>Panagrellus</taxon>
    </lineage>
</organism>
<dbReference type="AlphaFoldDB" id="A0A7E4ZV20"/>
<evidence type="ECO:0000256" key="1">
    <source>
        <dbReference type="SAM" id="MobiDB-lite"/>
    </source>
</evidence>
<sequence length="382" mass="43269">MATTLATLPPTVRQVDPGYRFKKIGSEEVHTVESFERKVHGTPYSDPKREFSTNQYTERRTYGRDQNGEIVVAIEKDPKEPVTPVRPVTPVGGHNYEDTSSAPHLLKPLPYVDTAPLHIPRPKSSPSRSSANSFVDQQNSPLSYGHSPRSGRSSGFGSAGTPARALSPAGSHVSTINGVPVKRVIRKSRLVSIHDGRPVSPYVETVTYEPIVALPAPTTTILRENDDYGDEYDTGSRRHGGRRADFRDRRGSPTSRSLHYQEDLEQLPLTARRSAERSFSYDQQQPINGSYYNTQRSRGSYNRAAFDDSSSYYDDNSRYETNSTRRGRLNRVREEYIPAQSSNYDHQPRRRSYSESGRRHHHQNQTREKGAMIIENPLFRNY</sequence>
<dbReference type="Proteomes" id="UP000492821">
    <property type="component" value="Unassembled WGS sequence"/>
</dbReference>
<feature type="compositionally biased region" description="Low complexity" evidence="1">
    <location>
        <begin position="143"/>
        <end position="160"/>
    </location>
</feature>
<dbReference type="WBParaSite" id="Pan_g19312.t1">
    <property type="protein sequence ID" value="Pan_g19312.t1"/>
    <property type="gene ID" value="Pan_g19312"/>
</dbReference>
<reference evidence="2" key="1">
    <citation type="journal article" date="2013" name="Genetics">
        <title>The draft genome and transcriptome of Panagrellus redivivus are shaped by the harsh demands of a free-living lifestyle.</title>
        <authorList>
            <person name="Srinivasan J."/>
            <person name="Dillman A.R."/>
            <person name="Macchietto M.G."/>
            <person name="Heikkinen L."/>
            <person name="Lakso M."/>
            <person name="Fracchia K.M."/>
            <person name="Antoshechkin I."/>
            <person name="Mortazavi A."/>
            <person name="Wong G."/>
            <person name="Sternberg P.W."/>
        </authorList>
    </citation>
    <scope>NUCLEOTIDE SEQUENCE [LARGE SCALE GENOMIC DNA]</scope>
    <source>
        <strain evidence="2">MT8872</strain>
    </source>
</reference>
<accession>A0A7E4ZV20</accession>
<feature type="compositionally biased region" description="Polar residues" evidence="1">
    <location>
        <begin position="280"/>
        <end position="300"/>
    </location>
</feature>
<feature type="compositionally biased region" description="Basic and acidic residues" evidence="1">
    <location>
        <begin position="242"/>
        <end position="251"/>
    </location>
</feature>
<name>A0A7E4ZV20_PANRE</name>
<feature type="region of interest" description="Disordered" evidence="1">
    <location>
        <begin position="223"/>
        <end position="371"/>
    </location>
</feature>
<feature type="compositionally biased region" description="Low complexity" evidence="1">
    <location>
        <begin position="82"/>
        <end position="91"/>
    </location>
</feature>
<feature type="compositionally biased region" description="Polar residues" evidence="1">
    <location>
        <begin position="131"/>
        <end position="142"/>
    </location>
</feature>
<evidence type="ECO:0000313" key="2">
    <source>
        <dbReference type="Proteomes" id="UP000492821"/>
    </source>
</evidence>
<proteinExistence type="predicted"/>